<comment type="caution">
    <text evidence="2">The sequence shown here is derived from an EMBL/GenBank/DDBJ whole genome shotgun (WGS) entry which is preliminary data.</text>
</comment>
<dbReference type="AlphaFoldDB" id="A0A0G1BRD2"/>
<evidence type="ECO:0000313" key="2">
    <source>
        <dbReference type="EMBL" id="KKS75990.1"/>
    </source>
</evidence>
<evidence type="ECO:0000256" key="1">
    <source>
        <dbReference type="SAM" id="Phobius"/>
    </source>
</evidence>
<sequence>LAIFFTRVFFICFILLIFIIVSLKINRAWSAEKLVQIQEDYIAIMEQAENWPVIDERKDKNYGIVRRFHEDLNKHRIMMSIWFPDNGNGYKLELFAKILFKINKPEESNKFLVSRNAMLKTENGKWITGDYIRSEAKYNGKELIAFRLFSNKDENNPIIIRVFLLKDLVPLKK</sequence>
<dbReference type="Proteomes" id="UP000034563">
    <property type="component" value="Unassembled WGS sequence"/>
</dbReference>
<proteinExistence type="predicted"/>
<keyword evidence="1" id="KW-0812">Transmembrane</keyword>
<keyword evidence="1" id="KW-1133">Transmembrane helix</keyword>
<keyword evidence="1" id="KW-0472">Membrane</keyword>
<organism evidence="2 3">
    <name type="scientific">Candidatus Azambacteria bacterium GW2011_GWA2_42_9</name>
    <dbReference type="NCBI Taxonomy" id="1618613"/>
    <lineage>
        <taxon>Bacteria</taxon>
        <taxon>Candidatus Azamiibacteriota</taxon>
    </lineage>
</organism>
<accession>A0A0G1BRD2</accession>
<evidence type="ECO:0000313" key="3">
    <source>
        <dbReference type="Proteomes" id="UP000034563"/>
    </source>
</evidence>
<reference evidence="2 3" key="1">
    <citation type="journal article" date="2015" name="Nature">
        <title>rRNA introns, odd ribosomes, and small enigmatic genomes across a large radiation of phyla.</title>
        <authorList>
            <person name="Brown C.T."/>
            <person name="Hug L.A."/>
            <person name="Thomas B.C."/>
            <person name="Sharon I."/>
            <person name="Castelle C.J."/>
            <person name="Singh A."/>
            <person name="Wilkins M.J."/>
            <person name="Williams K.H."/>
            <person name="Banfield J.F."/>
        </authorList>
    </citation>
    <scope>NUCLEOTIDE SEQUENCE [LARGE SCALE GENOMIC DNA]</scope>
</reference>
<dbReference type="EMBL" id="LCEQ01000003">
    <property type="protein sequence ID" value="KKS75990.1"/>
    <property type="molecule type" value="Genomic_DNA"/>
</dbReference>
<feature type="non-terminal residue" evidence="2">
    <location>
        <position position="1"/>
    </location>
</feature>
<protein>
    <submittedName>
        <fullName evidence="2">Uncharacterized protein</fullName>
    </submittedName>
</protein>
<name>A0A0G1BRD2_9BACT</name>
<feature type="transmembrane region" description="Helical" evidence="1">
    <location>
        <begin position="6"/>
        <end position="23"/>
    </location>
</feature>
<gene>
    <name evidence="2" type="ORF">UV48_C0003G0001</name>
</gene>